<comment type="similarity">
    <text evidence="1 5">Belongs to the peptidase A1 family.</text>
</comment>
<accession>A0AAD5ULL5</accession>
<feature type="active site" evidence="3">
    <location>
        <position position="85"/>
    </location>
</feature>
<feature type="region of interest" description="Disordered" evidence="6">
    <location>
        <begin position="99"/>
        <end position="126"/>
    </location>
</feature>
<feature type="disulfide bond" evidence="4">
    <location>
        <begin position="314"/>
        <end position="349"/>
    </location>
</feature>
<keyword evidence="5" id="KW-0645">Protease</keyword>
<dbReference type="PROSITE" id="PS00141">
    <property type="entry name" value="ASP_PROTEASE"/>
    <property type="match status" value="2"/>
</dbReference>
<evidence type="ECO:0000256" key="6">
    <source>
        <dbReference type="SAM" id="MobiDB-lite"/>
    </source>
</evidence>
<dbReference type="EMBL" id="JADGKB010000005">
    <property type="protein sequence ID" value="KAJ3261528.1"/>
    <property type="molecule type" value="Genomic_DNA"/>
</dbReference>
<proteinExistence type="inferred from homology"/>
<keyword evidence="2 5" id="KW-0064">Aspartyl protease</keyword>
<evidence type="ECO:0000256" key="3">
    <source>
        <dbReference type="PIRSR" id="PIRSR601461-1"/>
    </source>
</evidence>
<comment type="caution">
    <text evidence="9">The sequence shown here is derived from an EMBL/GenBank/DDBJ whole genome shotgun (WGS) entry which is preliminary data.</text>
</comment>
<keyword evidence="4" id="KW-1015">Disulfide bond</keyword>
<evidence type="ECO:0000313" key="9">
    <source>
        <dbReference type="EMBL" id="KAJ3261528.1"/>
    </source>
</evidence>
<keyword evidence="5" id="KW-0378">Hydrolase</keyword>
<feature type="chain" id="PRO_5041933457" description="Peptidase A1 domain-containing protein" evidence="7">
    <location>
        <begin position="17"/>
        <end position="392"/>
    </location>
</feature>
<evidence type="ECO:0000256" key="2">
    <source>
        <dbReference type="ARBA" id="ARBA00022750"/>
    </source>
</evidence>
<protein>
    <recommendedName>
        <fullName evidence="8">Peptidase A1 domain-containing protein</fullName>
    </recommendedName>
</protein>
<sequence length="392" mass="40220">MVSFTTLCLTLATVYAAPAKGPITLPLTRTRAVGPTRYVASTKFALERFGSSKKRGSAPLQDEADVFYQATATVGTGQSFTVDLDTGSSDVWIRGSNCQSNTSGDTSCSGNSVDTSDSNLQDQGQSASVQYGSGSVDFEIYTGDITVAGATASQLPFGVTTQETGFSGASDGLLGLGFDSISQISSTLGQSANFFDALGFSGSNNVFAFYLSNSADGDSGEVTLGGVDSSKYTGAINYVALNSETYWQFDASSVTYSVGKATGKVGTTSSGSTDAISDTGTTLIILGTSAANAINKAIGASAYSSSTGAYAINCNIAKTGPAINFKFGSKFTLSVPASIYVLSNGDGTCISGITQGASSQSPNIFGDILTRAYYTVYDKNNNRVGFAKAVHP</sequence>
<dbReference type="Proteomes" id="UP001210925">
    <property type="component" value="Unassembled WGS sequence"/>
</dbReference>
<dbReference type="GO" id="GO:0004190">
    <property type="term" value="F:aspartic-type endopeptidase activity"/>
    <property type="evidence" value="ECO:0007669"/>
    <property type="project" value="UniProtKB-KW"/>
</dbReference>
<evidence type="ECO:0000256" key="5">
    <source>
        <dbReference type="RuleBase" id="RU000454"/>
    </source>
</evidence>
<dbReference type="AlphaFoldDB" id="A0AAD5ULL5"/>
<name>A0AAD5ULL5_9FUNG</name>
<feature type="active site" evidence="3">
    <location>
        <position position="278"/>
    </location>
</feature>
<dbReference type="Gene3D" id="2.40.70.10">
    <property type="entry name" value="Acid Proteases"/>
    <property type="match status" value="2"/>
</dbReference>
<dbReference type="PANTHER" id="PTHR47966">
    <property type="entry name" value="BETA-SITE APP-CLEAVING ENZYME, ISOFORM A-RELATED"/>
    <property type="match status" value="1"/>
</dbReference>
<dbReference type="InterPro" id="IPR033121">
    <property type="entry name" value="PEPTIDASE_A1"/>
</dbReference>
<feature type="signal peptide" evidence="7">
    <location>
        <begin position="1"/>
        <end position="16"/>
    </location>
</feature>
<feature type="domain" description="Peptidase A1" evidence="8">
    <location>
        <begin position="68"/>
        <end position="387"/>
    </location>
</feature>
<dbReference type="PRINTS" id="PR00792">
    <property type="entry name" value="PEPSIN"/>
</dbReference>
<dbReference type="PANTHER" id="PTHR47966:SF51">
    <property type="entry name" value="BETA-SITE APP-CLEAVING ENZYME, ISOFORM A-RELATED"/>
    <property type="match status" value="1"/>
</dbReference>
<evidence type="ECO:0000256" key="4">
    <source>
        <dbReference type="PIRSR" id="PIRSR601461-2"/>
    </source>
</evidence>
<evidence type="ECO:0000259" key="8">
    <source>
        <dbReference type="PROSITE" id="PS51767"/>
    </source>
</evidence>
<gene>
    <name evidence="9" type="ORF">HK103_005366</name>
</gene>
<dbReference type="SUPFAM" id="SSF50630">
    <property type="entry name" value="Acid proteases"/>
    <property type="match status" value="1"/>
</dbReference>
<dbReference type="GO" id="GO:0006508">
    <property type="term" value="P:proteolysis"/>
    <property type="evidence" value="ECO:0007669"/>
    <property type="project" value="UniProtKB-KW"/>
</dbReference>
<organism evidence="9 10">
    <name type="scientific">Boothiomyces macroporosus</name>
    <dbReference type="NCBI Taxonomy" id="261099"/>
    <lineage>
        <taxon>Eukaryota</taxon>
        <taxon>Fungi</taxon>
        <taxon>Fungi incertae sedis</taxon>
        <taxon>Chytridiomycota</taxon>
        <taxon>Chytridiomycota incertae sedis</taxon>
        <taxon>Chytridiomycetes</taxon>
        <taxon>Rhizophydiales</taxon>
        <taxon>Terramycetaceae</taxon>
        <taxon>Boothiomyces</taxon>
    </lineage>
</organism>
<reference evidence="9" key="1">
    <citation type="submission" date="2020-05" db="EMBL/GenBank/DDBJ databases">
        <title>Phylogenomic resolution of chytrid fungi.</title>
        <authorList>
            <person name="Stajich J.E."/>
            <person name="Amses K."/>
            <person name="Simmons R."/>
            <person name="Seto K."/>
            <person name="Myers J."/>
            <person name="Bonds A."/>
            <person name="Quandt C.A."/>
            <person name="Barry K."/>
            <person name="Liu P."/>
            <person name="Grigoriev I."/>
            <person name="Longcore J.E."/>
            <person name="James T.Y."/>
        </authorList>
    </citation>
    <scope>NUCLEOTIDE SEQUENCE</scope>
    <source>
        <strain evidence="9">PLAUS21</strain>
    </source>
</reference>
<evidence type="ECO:0000256" key="7">
    <source>
        <dbReference type="SAM" id="SignalP"/>
    </source>
</evidence>
<keyword evidence="10" id="KW-1185">Reference proteome</keyword>
<dbReference type="Pfam" id="PF00026">
    <property type="entry name" value="Asp"/>
    <property type="match status" value="1"/>
</dbReference>
<keyword evidence="7" id="KW-0732">Signal</keyword>
<dbReference type="InterPro" id="IPR001969">
    <property type="entry name" value="Aspartic_peptidase_AS"/>
</dbReference>
<dbReference type="InterPro" id="IPR021109">
    <property type="entry name" value="Peptidase_aspartic_dom_sf"/>
</dbReference>
<evidence type="ECO:0000313" key="10">
    <source>
        <dbReference type="Proteomes" id="UP001210925"/>
    </source>
</evidence>
<dbReference type="InterPro" id="IPR001461">
    <property type="entry name" value="Aspartic_peptidase_A1"/>
</dbReference>
<evidence type="ECO:0000256" key="1">
    <source>
        <dbReference type="ARBA" id="ARBA00007447"/>
    </source>
</evidence>
<dbReference type="PROSITE" id="PS51767">
    <property type="entry name" value="PEPTIDASE_A1"/>
    <property type="match status" value="1"/>
</dbReference>